<accession>A0A5J5ASE8</accession>
<dbReference type="SMART" id="SM00612">
    <property type="entry name" value="Kelch"/>
    <property type="match status" value="2"/>
</dbReference>
<dbReference type="InterPro" id="IPR013989">
    <property type="entry name" value="Dev_and_cell_death_domain"/>
</dbReference>
<dbReference type="InterPro" id="IPR015915">
    <property type="entry name" value="Kelch-typ_b-propeller"/>
</dbReference>
<reference evidence="4 5" key="1">
    <citation type="submission" date="2019-09" db="EMBL/GenBank/DDBJ databases">
        <title>A chromosome-level genome assembly of the Chinese tupelo Nyssa sinensis.</title>
        <authorList>
            <person name="Yang X."/>
            <person name="Kang M."/>
            <person name="Yang Y."/>
            <person name="Xiong H."/>
            <person name="Wang M."/>
            <person name="Zhang Z."/>
            <person name="Wang Z."/>
            <person name="Wu H."/>
            <person name="Ma T."/>
            <person name="Liu J."/>
            <person name="Xi Z."/>
        </authorList>
    </citation>
    <scope>NUCLEOTIDE SEQUENCE [LARGE SCALE GENOMIC DNA]</scope>
    <source>
        <strain evidence="4">J267</strain>
        <tissue evidence="4">Leaf</tissue>
    </source>
</reference>
<keyword evidence="5" id="KW-1185">Reference proteome</keyword>
<name>A0A5J5ASE8_9ASTE</name>
<keyword evidence="1" id="KW-0175">Coiled coil</keyword>
<evidence type="ECO:0000256" key="1">
    <source>
        <dbReference type="SAM" id="Coils"/>
    </source>
</evidence>
<dbReference type="Pfam" id="PF01344">
    <property type="entry name" value="Kelch_1"/>
    <property type="match status" value="1"/>
</dbReference>
<dbReference type="EMBL" id="CM018041">
    <property type="protein sequence ID" value="KAA8534015.1"/>
    <property type="molecule type" value="Genomic_DNA"/>
</dbReference>
<evidence type="ECO:0000313" key="4">
    <source>
        <dbReference type="EMBL" id="KAA8534015.1"/>
    </source>
</evidence>
<proteinExistence type="predicted"/>
<dbReference type="OrthoDB" id="45365at2759"/>
<dbReference type="SMART" id="SM00767">
    <property type="entry name" value="DCD"/>
    <property type="match status" value="1"/>
</dbReference>
<organism evidence="4 5">
    <name type="scientific">Nyssa sinensis</name>
    <dbReference type="NCBI Taxonomy" id="561372"/>
    <lineage>
        <taxon>Eukaryota</taxon>
        <taxon>Viridiplantae</taxon>
        <taxon>Streptophyta</taxon>
        <taxon>Embryophyta</taxon>
        <taxon>Tracheophyta</taxon>
        <taxon>Spermatophyta</taxon>
        <taxon>Magnoliopsida</taxon>
        <taxon>eudicotyledons</taxon>
        <taxon>Gunneridae</taxon>
        <taxon>Pentapetalae</taxon>
        <taxon>asterids</taxon>
        <taxon>Cornales</taxon>
        <taxon>Nyssaceae</taxon>
        <taxon>Nyssa</taxon>
    </lineage>
</organism>
<evidence type="ECO:0000256" key="2">
    <source>
        <dbReference type="SAM" id="MobiDB-lite"/>
    </source>
</evidence>
<dbReference type="InterPro" id="IPR006652">
    <property type="entry name" value="Kelch_1"/>
</dbReference>
<dbReference type="Pfam" id="PF10539">
    <property type="entry name" value="Dev_Cell_Death"/>
    <property type="match status" value="1"/>
</dbReference>
<dbReference type="InterPro" id="IPR044832">
    <property type="entry name" value="NRP-like"/>
</dbReference>
<dbReference type="SUPFAM" id="SSF117281">
    <property type="entry name" value="Kelch motif"/>
    <property type="match status" value="1"/>
</dbReference>
<sequence>MGRKKKTLTLKEEKSQPSWTVNCSAPARNLRKSDLGAVIFGCKHNTFKECHFQQLFGLPAPHFAYVKNIKPGIPLFLFNYSDRKLHGIYEAASPGQMNINPYGWTDGSNYTPYAAQVRVQIRMQCQPLIEDQFGPIIADNYYGERLFWFELDKVQTHKLISLFSSSPVPPSTSLMQITVGCNALLNDLSTSNRRQTGDEFNTPVSEEDFAHSDQSNMGWGLWDASGSGRENQPPEPPARSYSSAVSDTNPFLPLKKWSSLFKPSTTSDTIKENEDSRTRDSDQTFTHFVQSNMEWKSSCVVPCPDRESQPLEAFVSESVVGKQEEHVGFKSNGGYLYPSAMTETASSLPQGTSFKTLLPADTRQEGEYIKTLTSDVNPQHSDESNIEWGSACLTQHVDGESQHSESASDNDAAYEEVVLQKTDWKCSYSSAVTKEMNSEDNYVKDSAPFVMAGVHLKDGSFSEAVTDMPVLEGQSSDLQSDVAKFMQEVEGLKASQLEQNRKISSLEQELVKAKVEIQRLKNQYNVLEFEPSSSIKHYGEATLESFNEPRSEIHQLVLIVGGFDGSSWLSVLDSYSPTRDTMKSLKPMTFVRQHFSAAKLNGELYIFGGGGGGRGDVWYDTVESYNPLSDEWVSRPSLNQKKGSLAGASLNDKIFAVGGGNRVECYSDVEMFDLNYWEVDSH</sequence>
<protein>
    <recommendedName>
        <fullName evidence="3">DCD domain-containing protein</fullName>
    </recommendedName>
</protein>
<dbReference type="PROSITE" id="PS51222">
    <property type="entry name" value="DCD"/>
    <property type="match status" value="1"/>
</dbReference>
<gene>
    <name evidence="4" type="ORF">F0562_031532</name>
</gene>
<feature type="region of interest" description="Disordered" evidence="2">
    <location>
        <begin position="220"/>
        <end position="246"/>
    </location>
</feature>
<dbReference type="PANTHER" id="PTHR46034">
    <property type="match status" value="1"/>
</dbReference>
<feature type="coiled-coil region" evidence="1">
    <location>
        <begin position="489"/>
        <end position="530"/>
    </location>
</feature>
<feature type="domain" description="DCD" evidence="3">
    <location>
        <begin position="33"/>
        <end position="165"/>
    </location>
</feature>
<dbReference type="Gene3D" id="2.120.10.80">
    <property type="entry name" value="Kelch-type beta propeller"/>
    <property type="match status" value="1"/>
</dbReference>
<evidence type="ECO:0000313" key="5">
    <source>
        <dbReference type="Proteomes" id="UP000325577"/>
    </source>
</evidence>
<dbReference type="PANTHER" id="PTHR46034:SF23">
    <property type="entry name" value="DCD (DEVELOPMENT AND CELL DEATH) DOMAIN PROTEIN"/>
    <property type="match status" value="1"/>
</dbReference>
<dbReference type="GO" id="GO:0034976">
    <property type="term" value="P:response to endoplasmic reticulum stress"/>
    <property type="evidence" value="ECO:0007669"/>
    <property type="project" value="InterPro"/>
</dbReference>
<dbReference type="Proteomes" id="UP000325577">
    <property type="component" value="Linkage Group LG18"/>
</dbReference>
<evidence type="ECO:0000259" key="3">
    <source>
        <dbReference type="PROSITE" id="PS51222"/>
    </source>
</evidence>
<dbReference type="AlphaFoldDB" id="A0A5J5ASE8"/>